<comment type="caution">
    <text evidence="3">The sequence shown here is derived from an EMBL/GenBank/DDBJ whole genome shotgun (WGS) entry which is preliminary data.</text>
</comment>
<organism evidence="3 4">
    <name type="scientific">Pseudarthrobacter enclensis</name>
    <dbReference type="NCBI Taxonomy" id="993070"/>
    <lineage>
        <taxon>Bacteria</taxon>
        <taxon>Bacillati</taxon>
        <taxon>Actinomycetota</taxon>
        <taxon>Actinomycetes</taxon>
        <taxon>Micrococcales</taxon>
        <taxon>Micrococcaceae</taxon>
        <taxon>Pseudarthrobacter</taxon>
    </lineage>
</organism>
<name>A0ABT9RTT1_9MICC</name>
<evidence type="ECO:0000256" key="1">
    <source>
        <dbReference type="SAM" id="MobiDB-lite"/>
    </source>
</evidence>
<evidence type="ECO:0000313" key="3">
    <source>
        <dbReference type="EMBL" id="MDP9888647.1"/>
    </source>
</evidence>
<evidence type="ECO:0000259" key="2">
    <source>
        <dbReference type="PROSITE" id="PS50837"/>
    </source>
</evidence>
<keyword evidence="4" id="KW-1185">Reference proteome</keyword>
<dbReference type="RefSeq" id="WP_307307911.1">
    <property type="nucleotide sequence ID" value="NZ_JAUSRE010000010.1"/>
</dbReference>
<proteinExistence type="predicted"/>
<dbReference type="Gene3D" id="3.40.50.300">
    <property type="entry name" value="P-loop containing nucleotide triphosphate hydrolases"/>
    <property type="match status" value="1"/>
</dbReference>
<dbReference type="PROSITE" id="PS50837">
    <property type="entry name" value="NACHT"/>
    <property type="match status" value="1"/>
</dbReference>
<dbReference type="PANTHER" id="PTHR46844">
    <property type="entry name" value="SLR5058 PROTEIN"/>
    <property type="match status" value="1"/>
</dbReference>
<protein>
    <recommendedName>
        <fullName evidence="2">NACHT domain-containing protein</fullName>
    </recommendedName>
</protein>
<evidence type="ECO:0000313" key="4">
    <source>
        <dbReference type="Proteomes" id="UP001226577"/>
    </source>
</evidence>
<dbReference type="PANTHER" id="PTHR46844:SF1">
    <property type="entry name" value="SLR5058 PROTEIN"/>
    <property type="match status" value="1"/>
</dbReference>
<reference evidence="3 4" key="1">
    <citation type="submission" date="2023-07" db="EMBL/GenBank/DDBJ databases">
        <title>Sorghum-associated microbial communities from plants grown in Nebraska, USA.</title>
        <authorList>
            <person name="Schachtman D."/>
        </authorList>
    </citation>
    <scope>NUCLEOTIDE SEQUENCE [LARGE SCALE GENOMIC DNA]</scope>
    <source>
        <strain evidence="3 4">CC222</strain>
    </source>
</reference>
<dbReference type="InterPro" id="IPR007111">
    <property type="entry name" value="NACHT_NTPase"/>
</dbReference>
<feature type="region of interest" description="Disordered" evidence="1">
    <location>
        <begin position="951"/>
        <end position="974"/>
    </location>
</feature>
<dbReference type="InterPro" id="IPR027417">
    <property type="entry name" value="P-loop_NTPase"/>
</dbReference>
<dbReference type="Proteomes" id="UP001226577">
    <property type="component" value="Unassembled WGS sequence"/>
</dbReference>
<dbReference type="SUPFAM" id="SSF52540">
    <property type="entry name" value="P-loop containing nucleoside triphosphate hydrolases"/>
    <property type="match status" value="1"/>
</dbReference>
<feature type="domain" description="NACHT" evidence="2">
    <location>
        <begin position="250"/>
        <end position="371"/>
    </location>
</feature>
<dbReference type="EMBL" id="JAUSRE010000010">
    <property type="protein sequence ID" value="MDP9888647.1"/>
    <property type="molecule type" value="Genomic_DNA"/>
</dbReference>
<dbReference type="Pfam" id="PF05729">
    <property type="entry name" value="NACHT"/>
    <property type="match status" value="1"/>
</dbReference>
<gene>
    <name evidence="3" type="ORF">J2X98_002240</name>
</gene>
<sequence length="974" mass="107326">MEPISTVAASVSIASGTSAVLQAANKGVRSAYRRARLSGTIDQEWLTLDALSGQNASFTAAELSDVHLFLASDAVKPILALLALGTVLGDADEVIDGARTAFLNESRRWAIQSKTTWAAKSDTIFDSIVKLFHGVLPNASHSEELTEEIEAYSDFIGTPLKGKENEGAHRTYVGRLLALTTDLDALRQTSTLSEELAEAIRAGDGEQIIGHAEVDSPVTFDDLYVSRDFIDVSSESIEDSGGLVSSGIPFRVLLMGSPGAGKSTFVKFLTAGLSNPELRSPTLPSVVIKCREYAREGFSGSLVSFASKQLTADLRPVSDADLEGLLLTGKIAVILDGLDEITDLPRRQDMVKRIHRFTSQFPTTSVLVTTREVGYNSAALSAKVFRSVRLQEFSLEQVEEYCQRWFAKNSKDHLVEHFVAESEAVSDLRANPLLLSLLCILYRDSGAIPANRRGIYSQCAQLLFHKWDAHRQIKHFEVLPDYTDRLMEEIARWIYTSPSAQTGLEEQIIVKTMSQYMVSDLGFLPSKAEPTARDFLDFCAGRAWLLGVTGTSKHGGNRIFSFTHRTFYEFFAAEAFARNAENATDMAALLRKAYERDSTSLLPELLIQSFDQTRARGATNVFISLCDNGAPPALLLRLMDGANLASFARSKGFALIMHGWNLTLDSEVFTALLQVSGPARDQFQSEYLLPAESVLARRKFLYGWASFQLAGSSTRFNSMWSPIVDEMVQTYAEELAELPDPVVMNWLLGTGVPARDTSDIWEYFVCFTLYGWAPGIAWWLVDGVFNTDIPVAPSASTKLVVERLVDELNGGAAIPQSVIARLRGALEDVQAHRRPWIPLDRPGDFEKTARTLLAYIVFALAEEREGESELLTAVARCWPELTTILTGRASSQRRRKKLRSPIMSGPALSNLPSRLQDWVNGGTDLVDFSVFDDDPLGVKYRHIPPVNFDAQFGLGPRRPQVPSPAAGDRTPPRP</sequence>
<accession>A0ABT9RTT1</accession>